<dbReference type="GO" id="GO:0005524">
    <property type="term" value="F:ATP binding"/>
    <property type="evidence" value="ECO:0007669"/>
    <property type="project" value="UniProtKB-KW"/>
</dbReference>
<reference evidence="14 15" key="1">
    <citation type="submission" date="2019-01" db="EMBL/GenBank/DDBJ databases">
        <authorList>
            <consortium name="Pathogen Informatics"/>
        </authorList>
    </citation>
    <scope>NUCLEOTIDE SEQUENCE [LARGE SCALE GENOMIC DNA]</scope>
    <source>
        <strain evidence="14 15">NCTC10146</strain>
    </source>
</reference>
<keyword evidence="9 11" id="KW-0067">ATP-binding</keyword>
<comment type="catalytic activity">
    <reaction evidence="1 11">
        <text>Endonucleolytic cleavage of DNA to give random double-stranded fragments with terminal 5'-phosphates, ATP is simultaneously hydrolyzed.</text>
        <dbReference type="EC" id="3.1.21.3"/>
    </reaction>
</comment>
<evidence type="ECO:0000256" key="6">
    <source>
        <dbReference type="ARBA" id="ARBA00022747"/>
    </source>
</evidence>
<evidence type="ECO:0000259" key="13">
    <source>
        <dbReference type="PROSITE" id="PS51192"/>
    </source>
</evidence>
<name>A0A449AQM5_9BACT</name>
<dbReference type="Gene3D" id="3.40.50.300">
    <property type="entry name" value="P-loop containing nucleotide triphosphate hydrolases"/>
    <property type="match status" value="2"/>
</dbReference>
<dbReference type="Gene3D" id="3.90.1570.50">
    <property type="match status" value="1"/>
</dbReference>
<evidence type="ECO:0000256" key="11">
    <source>
        <dbReference type="RuleBase" id="RU364115"/>
    </source>
</evidence>
<dbReference type="EC" id="3.1.21.3" evidence="11"/>
<dbReference type="SMART" id="SM00487">
    <property type="entry name" value="DEXDc"/>
    <property type="match status" value="1"/>
</dbReference>
<dbReference type="PANTHER" id="PTHR30195">
    <property type="entry name" value="TYPE I SITE-SPECIFIC DEOXYRIBONUCLEASE PROTEIN SUBUNIT M AND R"/>
    <property type="match status" value="1"/>
</dbReference>
<keyword evidence="8 11" id="KW-0378">Hydrolase</keyword>
<dbReference type="Pfam" id="PF18766">
    <property type="entry name" value="SWI2_SNF2"/>
    <property type="match status" value="1"/>
</dbReference>
<dbReference type="Pfam" id="PF22679">
    <property type="entry name" value="T1R_D3-like"/>
    <property type="match status" value="1"/>
</dbReference>
<dbReference type="InterPro" id="IPR051268">
    <property type="entry name" value="Type-I_R_enzyme_R_subunit"/>
</dbReference>
<keyword evidence="6 11" id="KW-0680">Restriction system</keyword>
<dbReference type="NCBIfam" id="TIGR00348">
    <property type="entry name" value="hsdR"/>
    <property type="match status" value="1"/>
</dbReference>
<sequence>MSYKNNTEKTRVQLPAMIHLLRLGYTYLSISNNSKNNINIDKETNIEVNIFKNQFEKLNPNSDLTTEKILRDIKWSLNNDDLGRDFYNNLISQNIKLVDFENINNNVFHFAAELEYSHDNESFRPDITIFINGLPLAFIEVKIPNNKDGQLAEEKRMNDLRISNKKFKRFFNLTQLMIFSNNMEYSDNGSKSSGSFYCTGANKKVFFNRFIEEPIKNDPNYFYNNFVYNDIPVDIEKSILSDFNSKNILNTSEYETNKSYLTNTNKILTSLCSKERILFFIKYGIAYLNSEREEDGKKITINQKHIARYQQLFACLAVKEKLDKGIKSGIIWHTQGSGKTALSYYLVKFLTNYFSKKNKVAKFYFIVDRIDLLEQAKQEFETRGLSVKTAENKKELLEQFSNYNASEGNAGRTEIVVVNIQRFSEHDKDIKLPPYSTNLQRVLIIDEAHRSYNIKGSFLANLINIDKDSIKIALTGTPLLKDEWTSMQIFGDYIHTYYYDKSINDGYTLKIIREDIDTYYKNNLKEISKESSLYVQKNEFKKSFLKENDNYVNELLRYIIKDFYRFRKVNNDNTLGAMIICDSSGQAKKINDKFDEIQKEISNEIDEEVNFKKGLILHDVDDKETRKKVVADFKKNFKIDILIVYNMLLTGFDAPRLKRLYFGRKLKAHNLLQAITRVNRPYKDMKYGYVIDFVDIKENFDETNEKYLNELKRFNTGLSDEYSNKFQNIFLSKEEIQEKVKRAENAIFPIYHGNLEEFNNSIYRKDKKELLEIKDILEDAKGCYNIARSFFDSSFRNEFKNLEIEEISQMISLLYKRISFINFQETENKGQEIKLITNEILSNIKFNFVLASKEEMKIISNELNDKIQEIERSLSNQVDKNEPTFISLQELIFSKLNEYKYKEINSVHEYEKILKDISALNEKLNDVQKKEENLLKCRITCILSLFLNI</sequence>
<evidence type="ECO:0000256" key="12">
    <source>
        <dbReference type="SAM" id="Coils"/>
    </source>
</evidence>
<keyword evidence="12" id="KW-0175">Coiled coil</keyword>
<accession>A0A449AQM5</accession>
<dbReference type="SUPFAM" id="SSF52540">
    <property type="entry name" value="P-loop containing nucleoside triphosphate hydrolases"/>
    <property type="match status" value="2"/>
</dbReference>
<evidence type="ECO:0000256" key="9">
    <source>
        <dbReference type="ARBA" id="ARBA00022840"/>
    </source>
</evidence>
<dbReference type="Proteomes" id="UP000290495">
    <property type="component" value="Chromosome"/>
</dbReference>
<evidence type="ECO:0000256" key="3">
    <source>
        <dbReference type="ARBA" id="ARBA00011296"/>
    </source>
</evidence>
<dbReference type="CDD" id="cd22332">
    <property type="entry name" value="HsdR_N"/>
    <property type="match status" value="1"/>
</dbReference>
<evidence type="ECO:0000256" key="4">
    <source>
        <dbReference type="ARBA" id="ARBA00022722"/>
    </source>
</evidence>
<keyword evidence="5 11" id="KW-0547">Nucleotide-binding</keyword>
<dbReference type="RefSeq" id="WP_223212177.1">
    <property type="nucleotide sequence ID" value="NZ_LR215010.1"/>
</dbReference>
<keyword evidence="4" id="KW-0540">Nuclease</keyword>
<keyword evidence="10 11" id="KW-0238">DNA-binding</keyword>
<dbReference type="PANTHER" id="PTHR30195:SF15">
    <property type="entry name" value="TYPE I RESTRICTION ENZYME HINDI ENDONUCLEASE SUBUNIT"/>
    <property type="match status" value="1"/>
</dbReference>
<dbReference type="AlphaFoldDB" id="A0A449AQM5"/>
<feature type="coiled-coil region" evidence="12">
    <location>
        <begin position="853"/>
        <end position="880"/>
    </location>
</feature>
<evidence type="ECO:0000256" key="1">
    <source>
        <dbReference type="ARBA" id="ARBA00000851"/>
    </source>
</evidence>
<comment type="similarity">
    <text evidence="2 11">Belongs to the HsdR family.</text>
</comment>
<dbReference type="InterPro" id="IPR040980">
    <property type="entry name" value="SWI2_SNF2"/>
</dbReference>
<dbReference type="REBASE" id="298610">
    <property type="entry name" value="Mca10146IP"/>
</dbReference>
<comment type="function">
    <text evidence="11">Subunit R is required for both nuclease and ATPase activities, but not for modification.</text>
</comment>
<gene>
    <name evidence="14" type="primary">hsdR</name>
    <name evidence="14" type="ORF">NCTC10146_00332</name>
</gene>
<dbReference type="GO" id="GO:0003677">
    <property type="term" value="F:DNA binding"/>
    <property type="evidence" value="ECO:0007669"/>
    <property type="project" value="UniProtKB-KW"/>
</dbReference>
<protein>
    <recommendedName>
        <fullName evidence="11">Type I restriction enzyme endonuclease subunit</fullName>
        <shortName evidence="11">R protein</shortName>
        <ecNumber evidence="11">3.1.21.3</ecNumber>
    </recommendedName>
</protein>
<dbReference type="CDD" id="cd18800">
    <property type="entry name" value="SF2_C_EcoR124I-like"/>
    <property type="match status" value="1"/>
</dbReference>
<keyword evidence="7" id="KW-0255">Endonuclease</keyword>
<proteinExistence type="inferred from homology"/>
<evidence type="ECO:0000256" key="2">
    <source>
        <dbReference type="ARBA" id="ARBA00008598"/>
    </source>
</evidence>
<evidence type="ECO:0000256" key="7">
    <source>
        <dbReference type="ARBA" id="ARBA00022759"/>
    </source>
</evidence>
<dbReference type="InterPro" id="IPR004473">
    <property type="entry name" value="Restrct_endonuc_typeI_HsdR"/>
</dbReference>
<evidence type="ECO:0000256" key="10">
    <source>
        <dbReference type="ARBA" id="ARBA00023125"/>
    </source>
</evidence>
<dbReference type="Pfam" id="PF04313">
    <property type="entry name" value="HSDR_N"/>
    <property type="match status" value="1"/>
</dbReference>
<dbReference type="InterPro" id="IPR027417">
    <property type="entry name" value="P-loop_NTPase"/>
</dbReference>
<dbReference type="InterPro" id="IPR007409">
    <property type="entry name" value="Restrct_endonuc_type1_HsdR_N"/>
</dbReference>
<dbReference type="GO" id="GO:0009307">
    <property type="term" value="P:DNA restriction-modification system"/>
    <property type="evidence" value="ECO:0007669"/>
    <property type="project" value="UniProtKB-KW"/>
</dbReference>
<evidence type="ECO:0000313" key="15">
    <source>
        <dbReference type="Proteomes" id="UP000290495"/>
    </source>
</evidence>
<evidence type="ECO:0000256" key="8">
    <source>
        <dbReference type="ARBA" id="ARBA00022801"/>
    </source>
</evidence>
<feature type="domain" description="Helicase ATP-binding" evidence="13">
    <location>
        <begin position="320"/>
        <end position="496"/>
    </location>
</feature>
<evidence type="ECO:0000256" key="5">
    <source>
        <dbReference type="ARBA" id="ARBA00022741"/>
    </source>
</evidence>
<organism evidence="14 15">
    <name type="scientific">Mycoplasmopsis canis</name>
    <dbReference type="NCBI Taxonomy" id="29555"/>
    <lineage>
        <taxon>Bacteria</taxon>
        <taxon>Bacillati</taxon>
        <taxon>Mycoplasmatota</taxon>
        <taxon>Mycoplasmoidales</taxon>
        <taxon>Metamycoplasmataceae</taxon>
        <taxon>Mycoplasmopsis</taxon>
    </lineage>
</organism>
<evidence type="ECO:0000313" key="14">
    <source>
        <dbReference type="EMBL" id="VEU68874.1"/>
    </source>
</evidence>
<dbReference type="InterPro" id="IPR014001">
    <property type="entry name" value="Helicase_ATP-bd"/>
</dbReference>
<dbReference type="GO" id="GO:0009035">
    <property type="term" value="F:type I site-specific deoxyribonuclease activity"/>
    <property type="evidence" value="ECO:0007669"/>
    <property type="project" value="UniProtKB-EC"/>
</dbReference>
<comment type="subunit">
    <text evidence="3 11">The type I restriction/modification system is composed of three polypeptides R, M and S.</text>
</comment>
<dbReference type="PROSITE" id="PS51192">
    <property type="entry name" value="HELICASE_ATP_BIND_1"/>
    <property type="match status" value="1"/>
</dbReference>
<dbReference type="InterPro" id="IPR055180">
    <property type="entry name" value="HsdR_RecA-like_helicase_dom_2"/>
</dbReference>
<dbReference type="EMBL" id="LR215010">
    <property type="protein sequence ID" value="VEU68874.1"/>
    <property type="molecule type" value="Genomic_DNA"/>
</dbReference>